<keyword evidence="2" id="KW-0472">Membrane</keyword>
<evidence type="ECO:0000313" key="6">
    <source>
        <dbReference type="Proteomes" id="UP000294933"/>
    </source>
</evidence>
<feature type="compositionally biased region" description="Low complexity" evidence="1">
    <location>
        <begin position="647"/>
        <end position="657"/>
    </location>
</feature>
<protein>
    <submittedName>
        <fullName evidence="5">Receptor-activated Ca2+-permeable cation channel</fullName>
    </submittedName>
</protein>
<dbReference type="Pfam" id="PF23317">
    <property type="entry name" value="YVC1_C"/>
    <property type="match status" value="1"/>
</dbReference>
<gene>
    <name evidence="5" type="ORF">BD410DRAFT_765017</name>
</gene>
<accession>A0A4Y7QCW0</accession>
<evidence type="ECO:0000256" key="2">
    <source>
        <dbReference type="SAM" id="Phobius"/>
    </source>
</evidence>
<proteinExistence type="predicted"/>
<organism evidence="5 6">
    <name type="scientific">Rickenella mellea</name>
    <dbReference type="NCBI Taxonomy" id="50990"/>
    <lineage>
        <taxon>Eukaryota</taxon>
        <taxon>Fungi</taxon>
        <taxon>Dikarya</taxon>
        <taxon>Basidiomycota</taxon>
        <taxon>Agaricomycotina</taxon>
        <taxon>Agaricomycetes</taxon>
        <taxon>Hymenochaetales</taxon>
        <taxon>Rickenellaceae</taxon>
        <taxon>Rickenella</taxon>
    </lineage>
</organism>
<dbReference type="VEuPathDB" id="FungiDB:BD410DRAFT_765017"/>
<name>A0A4Y7QCW0_9AGAM</name>
<keyword evidence="6" id="KW-1185">Reference proteome</keyword>
<feature type="transmembrane region" description="Helical" evidence="2">
    <location>
        <begin position="358"/>
        <end position="381"/>
    </location>
</feature>
<keyword evidence="2" id="KW-1133">Transmembrane helix</keyword>
<feature type="transmembrane region" description="Helical" evidence="2">
    <location>
        <begin position="257"/>
        <end position="275"/>
    </location>
</feature>
<evidence type="ECO:0000256" key="1">
    <source>
        <dbReference type="SAM" id="MobiDB-lite"/>
    </source>
</evidence>
<dbReference type="InterPro" id="IPR052971">
    <property type="entry name" value="TRP_calcium_channel"/>
</dbReference>
<dbReference type="PANTHER" id="PTHR35859:SF6">
    <property type="entry name" value="ION TRANSPORT DOMAIN-CONTAINING PROTEIN"/>
    <property type="match status" value="1"/>
</dbReference>
<dbReference type="InterPro" id="IPR056336">
    <property type="entry name" value="YVC1_C"/>
</dbReference>
<evidence type="ECO:0000259" key="3">
    <source>
        <dbReference type="Pfam" id="PF23190"/>
    </source>
</evidence>
<dbReference type="AlphaFoldDB" id="A0A4Y7QCW0"/>
<dbReference type="STRING" id="50990.A0A4Y7QCW0"/>
<dbReference type="InterPro" id="IPR056337">
    <property type="entry name" value="LHD_YVC1"/>
</dbReference>
<feature type="transmembrane region" description="Helical" evidence="2">
    <location>
        <begin position="322"/>
        <end position="346"/>
    </location>
</feature>
<sequence>MDPEDQVNVALLAPSPELLATVKVFPLLPHLKADVTVNSSLTWEQLTASDINFAVIRPLVAKYARLHNMAVVYACLVVRSHFLEAADRDIAHAALMTSRAATCELLAMKLLRHFASSQIELCATLTTSWSPIAGAPPEVVAQVREALGDDDELDDPTSALEIAIATKSKFFLSSTLVQTVVNNIYSGRIVFSTQSKRSLLADNYKPRAIEVYDTRTAPFLDHYRLRVPRYSAILELVNFSVLLLVFILCLSNQSLEYIDIWEFIFLIFALAFVLAEYTASREHGWSIYIASMWNVFDTAFIVIFLAYFAFRVKGLLDGDLWASNMAFDILACSACIIFPRLAFFAIKNNVIILALRGMIAEFVFFMGVAAVCFSGLLFTLWMLASGTWTIKSIAWLMVQIWFGNTYLSFAQAESFHPLFGPILMTGFAALSNTLLLTILISILSNTFARIDANASREYLFQFTISTIEGVKSDALFSYQPPFNLFAYILLLPLSWVLTPRALHSANVFLIKLTSFPILIIIGIYERYFAAGQKLRESGKDAANSMYRSLPRNLKNMPLVEALMGASSHDLYDVIFDVELAPGADISLFGYSEDEHEHEEHEEEEGNHYLRRPPLRNITSRESFGGPALRRRPTSRSSAPRTPERRPPSTASAGAASPKLKSAPAIAPNVLEAPASPLSRLFTRPRVYSAPDQVPAATALAEDALAGIKKMEALLEGVRDLPVQKLKDEMKELQDRQARIETLLLTLTRGMRNDFPPSRHNSSPMS</sequence>
<feature type="transmembrane region" description="Helical" evidence="2">
    <location>
        <begin position="508"/>
        <end position="529"/>
    </location>
</feature>
<feature type="region of interest" description="Disordered" evidence="1">
    <location>
        <begin position="592"/>
        <end position="660"/>
    </location>
</feature>
<feature type="transmembrane region" description="Helical" evidence="2">
    <location>
        <begin position="230"/>
        <end position="250"/>
    </location>
</feature>
<feature type="transmembrane region" description="Helical" evidence="2">
    <location>
        <begin position="418"/>
        <end position="443"/>
    </location>
</feature>
<dbReference type="Pfam" id="PF23190">
    <property type="entry name" value="LHD_TRPY1"/>
    <property type="match status" value="1"/>
</dbReference>
<evidence type="ECO:0000259" key="4">
    <source>
        <dbReference type="Pfam" id="PF23317"/>
    </source>
</evidence>
<dbReference type="EMBL" id="ML170163">
    <property type="protein sequence ID" value="TDL25527.1"/>
    <property type="molecule type" value="Genomic_DNA"/>
</dbReference>
<keyword evidence="5" id="KW-0675">Receptor</keyword>
<reference evidence="5 6" key="1">
    <citation type="submission" date="2018-06" db="EMBL/GenBank/DDBJ databases">
        <title>A transcriptomic atlas of mushroom development highlights an independent origin of complex multicellularity.</title>
        <authorList>
            <consortium name="DOE Joint Genome Institute"/>
            <person name="Krizsan K."/>
            <person name="Almasi E."/>
            <person name="Merenyi Z."/>
            <person name="Sahu N."/>
            <person name="Viragh M."/>
            <person name="Koszo T."/>
            <person name="Mondo S."/>
            <person name="Kiss B."/>
            <person name="Balint B."/>
            <person name="Kues U."/>
            <person name="Barry K."/>
            <person name="Hegedus J.C."/>
            <person name="Henrissat B."/>
            <person name="Johnson J."/>
            <person name="Lipzen A."/>
            <person name="Ohm R."/>
            <person name="Nagy I."/>
            <person name="Pangilinan J."/>
            <person name="Yan J."/>
            <person name="Xiong Y."/>
            <person name="Grigoriev I.V."/>
            <person name="Hibbett D.S."/>
            <person name="Nagy L.G."/>
        </authorList>
    </citation>
    <scope>NUCLEOTIDE SEQUENCE [LARGE SCALE GENOMIC DNA]</scope>
    <source>
        <strain evidence="5 6">SZMC22713</strain>
    </source>
</reference>
<dbReference type="PANTHER" id="PTHR35859">
    <property type="entry name" value="NONSELECTIVE CATION CHANNEL PROTEIN"/>
    <property type="match status" value="1"/>
</dbReference>
<dbReference type="OrthoDB" id="2373987at2759"/>
<feature type="transmembrane region" description="Helical" evidence="2">
    <location>
        <begin position="287"/>
        <end position="310"/>
    </location>
</feature>
<feature type="domain" description="Calcium channel YVC1-like C-terminal transmembrane" evidence="4">
    <location>
        <begin position="239"/>
        <end position="527"/>
    </location>
</feature>
<feature type="transmembrane region" description="Helical" evidence="2">
    <location>
        <begin position="484"/>
        <end position="502"/>
    </location>
</feature>
<dbReference type="Proteomes" id="UP000294933">
    <property type="component" value="Unassembled WGS sequence"/>
</dbReference>
<evidence type="ECO:0000313" key="5">
    <source>
        <dbReference type="EMBL" id="TDL25527.1"/>
    </source>
</evidence>
<keyword evidence="2" id="KW-0812">Transmembrane</keyword>
<feature type="domain" description="YVC1 N-terminal linker helical" evidence="3">
    <location>
        <begin position="42"/>
        <end position="200"/>
    </location>
</feature>